<evidence type="ECO:0000313" key="7">
    <source>
        <dbReference type="Proteomes" id="UP001595923"/>
    </source>
</evidence>
<dbReference type="RefSeq" id="WP_378580536.1">
    <property type="nucleotide sequence ID" value="NZ_JBHSFQ010000059.1"/>
</dbReference>
<sequence length="366" mass="38217">PPEARPATPRTAPDHVPQGMERAMPRMLFARPAAAGRGPLALAGGSALLALLTACGGTAPGGSADTEADGAGGGWEFTDDRGETISLPERPENVVMQVNAAAALVDFGVDPAAVFGPRTLADGSPSPQAGDVPADTASVGTEFGEFDMEAYLAAEPDLVVTIMYGETLWYLPEEGIEEIEETAPIVAIQLAGVPADEAVAKFADLAESLGADLGSAELAEARERFEAAGEALAEAAAAQPDLTTLVVQGTPDTLYVAKPEFYSDLSYFQAQGVDIVVPDGGEGPNWEELSWERASTYDADLILTDDREIALPQGDLADIPTWAELPAVQEEQLGAWHAETPMSYQKLTPVLTELAETIEGADPDVA</sequence>
<dbReference type="EMBL" id="JBHSFQ010000059">
    <property type="protein sequence ID" value="MFC4566022.1"/>
    <property type="molecule type" value="Genomic_DNA"/>
</dbReference>
<reference evidence="7" key="1">
    <citation type="journal article" date="2019" name="Int. J. Syst. Evol. Microbiol.">
        <title>The Global Catalogue of Microorganisms (GCM) 10K type strain sequencing project: providing services to taxonomists for standard genome sequencing and annotation.</title>
        <authorList>
            <consortium name="The Broad Institute Genomics Platform"/>
            <consortium name="The Broad Institute Genome Sequencing Center for Infectious Disease"/>
            <person name="Wu L."/>
            <person name="Ma J."/>
        </authorList>
    </citation>
    <scope>NUCLEOTIDE SEQUENCE [LARGE SCALE GENOMIC DNA]</scope>
    <source>
        <strain evidence="7">XZYJ18</strain>
    </source>
</reference>
<feature type="non-terminal residue" evidence="6">
    <location>
        <position position="1"/>
    </location>
</feature>
<accession>A0ABV9E5V0</accession>
<dbReference type="SUPFAM" id="SSF53807">
    <property type="entry name" value="Helical backbone' metal receptor"/>
    <property type="match status" value="1"/>
</dbReference>
<comment type="similarity">
    <text evidence="2">Belongs to the bacterial solute-binding protein 8 family.</text>
</comment>
<protein>
    <submittedName>
        <fullName evidence="6">ABC transporter substrate-binding protein</fullName>
    </submittedName>
</protein>
<comment type="caution">
    <text evidence="6">The sequence shown here is derived from an EMBL/GenBank/DDBJ whole genome shotgun (WGS) entry which is preliminary data.</text>
</comment>
<name>A0ABV9E5V0_9ACTN</name>
<keyword evidence="7" id="KW-1185">Reference proteome</keyword>
<dbReference type="Gene3D" id="3.40.50.1980">
    <property type="entry name" value="Nitrogenase molybdenum iron protein domain"/>
    <property type="match status" value="2"/>
</dbReference>
<comment type="subcellular location">
    <subcellularLocation>
        <location evidence="1">Cell envelope</location>
    </subcellularLocation>
</comment>
<dbReference type="PANTHER" id="PTHR30532:SF24">
    <property type="entry name" value="FERRIC ENTEROBACTIN-BINDING PERIPLASMIC PROTEIN FEPB"/>
    <property type="match status" value="1"/>
</dbReference>
<feature type="domain" description="Fe/B12 periplasmic-binding" evidence="5">
    <location>
        <begin position="92"/>
        <end position="366"/>
    </location>
</feature>
<dbReference type="PROSITE" id="PS50983">
    <property type="entry name" value="FE_B12_PBP"/>
    <property type="match status" value="1"/>
</dbReference>
<evidence type="ECO:0000259" key="5">
    <source>
        <dbReference type="PROSITE" id="PS50983"/>
    </source>
</evidence>
<dbReference type="PANTHER" id="PTHR30532">
    <property type="entry name" value="IRON III DICITRATE-BINDING PERIPLASMIC PROTEIN"/>
    <property type="match status" value="1"/>
</dbReference>
<keyword evidence="3" id="KW-0813">Transport</keyword>
<evidence type="ECO:0000256" key="4">
    <source>
        <dbReference type="ARBA" id="ARBA00022729"/>
    </source>
</evidence>
<proteinExistence type="inferred from homology"/>
<evidence type="ECO:0000256" key="3">
    <source>
        <dbReference type="ARBA" id="ARBA00022448"/>
    </source>
</evidence>
<dbReference type="Pfam" id="PF01497">
    <property type="entry name" value="Peripla_BP_2"/>
    <property type="match status" value="1"/>
</dbReference>
<evidence type="ECO:0000313" key="6">
    <source>
        <dbReference type="EMBL" id="MFC4566022.1"/>
    </source>
</evidence>
<dbReference type="InterPro" id="IPR051313">
    <property type="entry name" value="Bact_iron-sidero_bind"/>
</dbReference>
<dbReference type="InterPro" id="IPR002491">
    <property type="entry name" value="ABC_transptr_periplasmic_BD"/>
</dbReference>
<dbReference type="Proteomes" id="UP001595923">
    <property type="component" value="Unassembled WGS sequence"/>
</dbReference>
<keyword evidence="4" id="KW-0732">Signal</keyword>
<evidence type="ECO:0000256" key="1">
    <source>
        <dbReference type="ARBA" id="ARBA00004196"/>
    </source>
</evidence>
<gene>
    <name evidence="6" type="ORF">ACFO4E_29560</name>
</gene>
<organism evidence="6 7">
    <name type="scientific">Nocardiopsis mangrovi</name>
    <dbReference type="NCBI Taxonomy" id="1179818"/>
    <lineage>
        <taxon>Bacteria</taxon>
        <taxon>Bacillati</taxon>
        <taxon>Actinomycetota</taxon>
        <taxon>Actinomycetes</taxon>
        <taxon>Streptosporangiales</taxon>
        <taxon>Nocardiopsidaceae</taxon>
        <taxon>Nocardiopsis</taxon>
    </lineage>
</organism>
<evidence type="ECO:0000256" key="2">
    <source>
        <dbReference type="ARBA" id="ARBA00008814"/>
    </source>
</evidence>